<dbReference type="AlphaFoldDB" id="A0A7Y9J3G9"/>
<accession>A0A7Y9J3G9</accession>
<keyword evidence="1" id="KW-0812">Transmembrane</keyword>
<organism evidence="2 3">
    <name type="scientific">Actinomycetospora corticicola</name>
    <dbReference type="NCBI Taxonomy" id="663602"/>
    <lineage>
        <taxon>Bacteria</taxon>
        <taxon>Bacillati</taxon>
        <taxon>Actinomycetota</taxon>
        <taxon>Actinomycetes</taxon>
        <taxon>Pseudonocardiales</taxon>
        <taxon>Pseudonocardiaceae</taxon>
        <taxon>Actinomycetospora</taxon>
    </lineage>
</organism>
<dbReference type="Proteomes" id="UP000535890">
    <property type="component" value="Unassembled WGS sequence"/>
</dbReference>
<keyword evidence="1" id="KW-0472">Membrane</keyword>
<evidence type="ECO:0000313" key="3">
    <source>
        <dbReference type="Proteomes" id="UP000535890"/>
    </source>
</evidence>
<name>A0A7Y9J3G9_9PSEU</name>
<gene>
    <name evidence="2" type="ORF">BJ983_000129</name>
</gene>
<keyword evidence="1" id="KW-1133">Transmembrane helix</keyword>
<feature type="transmembrane region" description="Helical" evidence="1">
    <location>
        <begin position="6"/>
        <end position="27"/>
    </location>
</feature>
<evidence type="ECO:0000256" key="1">
    <source>
        <dbReference type="SAM" id="Phobius"/>
    </source>
</evidence>
<reference evidence="2 3" key="1">
    <citation type="submission" date="2020-07" db="EMBL/GenBank/DDBJ databases">
        <title>Sequencing the genomes of 1000 actinobacteria strains.</title>
        <authorList>
            <person name="Klenk H.-P."/>
        </authorList>
    </citation>
    <scope>NUCLEOTIDE SEQUENCE [LARGE SCALE GENOMIC DNA]</scope>
    <source>
        <strain evidence="2 3">DSM 45772</strain>
    </source>
</reference>
<protein>
    <submittedName>
        <fullName evidence="2">Uncharacterized protein</fullName>
    </submittedName>
</protein>
<evidence type="ECO:0000313" key="2">
    <source>
        <dbReference type="EMBL" id="NYD34027.1"/>
    </source>
</evidence>
<proteinExistence type="predicted"/>
<sequence length="29" mass="3425">MDRRYARLWVTGTLVALILLVIVLDVLRR</sequence>
<keyword evidence="3" id="KW-1185">Reference proteome</keyword>
<dbReference type="EMBL" id="JACCBN010000001">
    <property type="protein sequence ID" value="NYD34027.1"/>
    <property type="molecule type" value="Genomic_DNA"/>
</dbReference>
<comment type="caution">
    <text evidence="2">The sequence shown here is derived from an EMBL/GenBank/DDBJ whole genome shotgun (WGS) entry which is preliminary data.</text>
</comment>